<comment type="caution">
    <text evidence="1">The sequence shown here is derived from an EMBL/GenBank/DDBJ whole genome shotgun (WGS) entry which is preliminary data.</text>
</comment>
<dbReference type="EMBL" id="LSTO01000001">
    <property type="protein sequence ID" value="OWW21018.1"/>
    <property type="molecule type" value="Genomic_DNA"/>
</dbReference>
<protein>
    <recommendedName>
        <fullName evidence="3">Nucleotidyltransferase</fullName>
    </recommendedName>
</protein>
<dbReference type="OrthoDB" id="5497963at2"/>
<keyword evidence="2" id="KW-1185">Reference proteome</keyword>
<dbReference type="Pfam" id="PF14907">
    <property type="entry name" value="NTP_transf_5"/>
    <property type="match status" value="1"/>
</dbReference>
<sequence>MNEHIVQRAFCEPSSVKALKLSDWDLLIRQARRANVLTGLAAVLEEHGLLDAVPPQPREHLDWARIGAERHSQAVHWEVGHIVKALAGLDIPVMLLKGAAYVFAGLPAGRGRIFNDIDILVPEASLGAVEAELMLHGWVSLHTDAYDQRYYRTWMHELPPMQHVKRQTVIDVHHAIVPKTAPMHPDSALLLEAALPVGGKLTVLAPHDMVLHSAVHLFNDGEFDNGLRDLVDLHRLLTHFGQSPEFWTGLVPRALRLQLERPLFYALRYTSRMLDTQIPADVMAAADAGRPEGRLLALMDSLFMRALAPDHVSCTDSFTATAKELLYIRANWLRMPPLLLARHLFHKAFISPREK</sequence>
<name>A0A254TMT2_9BURK</name>
<proteinExistence type="predicted"/>
<evidence type="ECO:0000313" key="1">
    <source>
        <dbReference type="EMBL" id="OWW21018.1"/>
    </source>
</evidence>
<evidence type="ECO:0000313" key="2">
    <source>
        <dbReference type="Proteomes" id="UP000197535"/>
    </source>
</evidence>
<dbReference type="RefSeq" id="WP_088707872.1">
    <property type="nucleotide sequence ID" value="NZ_LSTO01000001.1"/>
</dbReference>
<dbReference type="Proteomes" id="UP000197535">
    <property type="component" value="Unassembled WGS sequence"/>
</dbReference>
<dbReference type="AlphaFoldDB" id="A0A254TMT2"/>
<evidence type="ECO:0008006" key="3">
    <source>
        <dbReference type="Google" id="ProtNLM"/>
    </source>
</evidence>
<organism evidence="1 2">
    <name type="scientific">Noviherbaspirillum denitrificans</name>
    <dbReference type="NCBI Taxonomy" id="1968433"/>
    <lineage>
        <taxon>Bacteria</taxon>
        <taxon>Pseudomonadati</taxon>
        <taxon>Pseudomonadota</taxon>
        <taxon>Betaproteobacteria</taxon>
        <taxon>Burkholderiales</taxon>
        <taxon>Oxalobacteraceae</taxon>
        <taxon>Noviherbaspirillum</taxon>
    </lineage>
</organism>
<gene>
    <name evidence="1" type="ORF">AYR66_17595</name>
</gene>
<accession>A0A254TMT2</accession>
<dbReference type="InterPro" id="IPR039498">
    <property type="entry name" value="NTP_transf_5"/>
</dbReference>
<reference evidence="1 2" key="1">
    <citation type="submission" date="2016-02" db="EMBL/GenBank/DDBJ databases">
        <authorList>
            <person name="Wen L."/>
            <person name="He K."/>
            <person name="Yang H."/>
        </authorList>
    </citation>
    <scope>NUCLEOTIDE SEQUENCE [LARGE SCALE GENOMIC DNA]</scope>
    <source>
        <strain evidence="1 2">TSA40</strain>
    </source>
</reference>